<evidence type="ECO:0000313" key="1">
    <source>
        <dbReference type="EMBL" id="NNH88974.1"/>
    </source>
</evidence>
<sequence>MPSLNTNQNLLLFAKDMRSCPIFAEASMWQMLRAKHLMDMKCHSAM</sequence>
<dbReference type="RefSeq" id="WP_214645428.1">
    <property type="nucleotide sequence ID" value="NZ_JABERG010000026.1"/>
</dbReference>
<dbReference type="EMBL" id="JABERG010000026">
    <property type="protein sequence ID" value="NNH88974.1"/>
    <property type="molecule type" value="Genomic_DNA"/>
</dbReference>
<accession>A0ABX1V8T5</accession>
<keyword evidence="2" id="KW-1185">Reference proteome</keyword>
<organism evidence="1 2">
    <name type="scientific">Acinetobacter terrae</name>
    <dbReference type="NCBI Taxonomy" id="2731247"/>
    <lineage>
        <taxon>Bacteria</taxon>
        <taxon>Pseudomonadati</taxon>
        <taxon>Pseudomonadota</taxon>
        <taxon>Gammaproteobacteria</taxon>
        <taxon>Moraxellales</taxon>
        <taxon>Moraxellaceae</taxon>
        <taxon>Acinetobacter</taxon>
        <taxon>Acinetobacter Taxon 24</taxon>
    </lineage>
</organism>
<evidence type="ECO:0000313" key="2">
    <source>
        <dbReference type="Proteomes" id="UP000546536"/>
    </source>
</evidence>
<name>A0ABX1V8T5_9GAMM</name>
<gene>
    <name evidence="1" type="ORF">HLH13_14945</name>
</gene>
<dbReference type="Proteomes" id="UP000546536">
    <property type="component" value="Unassembled WGS sequence"/>
</dbReference>
<comment type="caution">
    <text evidence="1">The sequence shown here is derived from an EMBL/GenBank/DDBJ whole genome shotgun (WGS) entry which is preliminary data.</text>
</comment>
<protein>
    <submittedName>
        <fullName evidence="1">Uncharacterized protein</fullName>
    </submittedName>
</protein>
<reference evidence="1 2" key="1">
    <citation type="submission" date="2020-04" db="EMBL/GenBank/DDBJ databases">
        <title>Acinetobacter Taxon 24.</title>
        <authorList>
            <person name="Nemec A."/>
            <person name="Radolfova-Krizova L."/>
            <person name="Higgins P.G."/>
            <person name="Spanelova P."/>
        </authorList>
    </citation>
    <scope>NUCLEOTIDE SEQUENCE [LARGE SCALE GENOMIC DNA]</scope>
    <source>
        <strain evidence="1 2">ANC 4279</strain>
    </source>
</reference>
<proteinExistence type="predicted"/>